<dbReference type="Proteomes" id="UP000199207">
    <property type="component" value="Unassembled WGS sequence"/>
</dbReference>
<dbReference type="RefSeq" id="WP_093837648.1">
    <property type="nucleotide sequence ID" value="NZ_FOLM01000002.1"/>
</dbReference>
<proteinExistence type="predicted"/>
<feature type="compositionally biased region" description="Basic and acidic residues" evidence="1">
    <location>
        <begin position="321"/>
        <end position="346"/>
    </location>
</feature>
<feature type="compositionally biased region" description="Basic and acidic residues" evidence="1">
    <location>
        <begin position="356"/>
        <end position="367"/>
    </location>
</feature>
<keyword evidence="3" id="KW-1185">Reference proteome</keyword>
<feature type="region of interest" description="Disordered" evidence="1">
    <location>
        <begin position="313"/>
        <end position="378"/>
    </location>
</feature>
<gene>
    <name evidence="2" type="ORF">SAMN05421773_102358</name>
</gene>
<organism evidence="2 3">
    <name type="scientific">Streptomyces aidingensis</name>
    <dbReference type="NCBI Taxonomy" id="910347"/>
    <lineage>
        <taxon>Bacteria</taxon>
        <taxon>Bacillati</taxon>
        <taxon>Actinomycetota</taxon>
        <taxon>Actinomycetes</taxon>
        <taxon>Kitasatosporales</taxon>
        <taxon>Streptomycetaceae</taxon>
        <taxon>Streptomyces</taxon>
    </lineage>
</organism>
<dbReference type="AlphaFoldDB" id="A0A1I1HLQ9"/>
<protein>
    <submittedName>
        <fullName evidence="2">Uncharacterized protein</fullName>
    </submittedName>
</protein>
<reference evidence="2 3" key="1">
    <citation type="submission" date="2016-10" db="EMBL/GenBank/DDBJ databases">
        <authorList>
            <person name="de Groot N.N."/>
        </authorList>
    </citation>
    <scope>NUCLEOTIDE SEQUENCE [LARGE SCALE GENOMIC DNA]</scope>
    <source>
        <strain evidence="2 3">CGMCC 4.5739</strain>
    </source>
</reference>
<accession>A0A1I1HLQ9</accession>
<dbReference type="EMBL" id="FOLM01000002">
    <property type="protein sequence ID" value="SFC22383.1"/>
    <property type="molecule type" value="Genomic_DNA"/>
</dbReference>
<evidence type="ECO:0000313" key="3">
    <source>
        <dbReference type="Proteomes" id="UP000199207"/>
    </source>
</evidence>
<evidence type="ECO:0000256" key="1">
    <source>
        <dbReference type="SAM" id="MobiDB-lite"/>
    </source>
</evidence>
<dbReference type="OrthoDB" id="3947600at2"/>
<sequence>MSLLLLAGCCTSRWADLGAASVSRGVDSVITFSGLVYYPATAPGVPADNGEGSGNYFWSRFSAHSSEGGTLLTALALARTELVAREGHSGGWHRYVIRGASTGAHDALPFGPTVTRPFAGFHELTPVSVASSPAPAASRPVEESTGLTEVATAEGVVYRVRPDGSVLDAVGTPSTAGPVRLSAEGARLAARRFAEAQVPGFGSGADDGWLLTADEPAGHLDGDALRLLCWRPLWSGVPGAREVSVEIDLRSGAVVYFADVRGTAAEAAAGPGGFPVSAAQATVAARRLAGDLTAPATAEADIWHTGRWTVTLDRGNWGGGGDDRRRPGPRQDQHQHRDQDRSKDEYQGTGAGPELRFPRIERIEVDAHTGAVLSRTST</sequence>
<evidence type="ECO:0000313" key="2">
    <source>
        <dbReference type="EMBL" id="SFC22383.1"/>
    </source>
</evidence>
<name>A0A1I1HLQ9_9ACTN</name>